<accession>A0ABV6BVV4</accession>
<reference evidence="2 3" key="1">
    <citation type="submission" date="2024-09" db="EMBL/GenBank/DDBJ databases">
        <authorList>
            <person name="Sun Q."/>
            <person name="Mori K."/>
        </authorList>
    </citation>
    <scope>NUCLEOTIDE SEQUENCE [LARGE SCALE GENOMIC DNA]</scope>
    <source>
        <strain evidence="2 3">CGMCC 1.12926</strain>
    </source>
</reference>
<evidence type="ECO:0000313" key="3">
    <source>
        <dbReference type="Proteomes" id="UP001589734"/>
    </source>
</evidence>
<dbReference type="Proteomes" id="UP001589734">
    <property type="component" value="Unassembled WGS sequence"/>
</dbReference>
<dbReference type="EMBL" id="JBHLYW010000022">
    <property type="protein sequence ID" value="MFC0079554.1"/>
    <property type="molecule type" value="Genomic_DNA"/>
</dbReference>
<evidence type="ECO:0000313" key="2">
    <source>
        <dbReference type="EMBL" id="MFC0079554.1"/>
    </source>
</evidence>
<keyword evidence="3" id="KW-1185">Reference proteome</keyword>
<gene>
    <name evidence="2" type="ORF">ACFFLS_21085</name>
</gene>
<dbReference type="Gene3D" id="3.10.450.40">
    <property type="match status" value="1"/>
</dbReference>
<organism evidence="2 3">
    <name type="scientific">Flavobacterium procerum</name>
    <dbReference type="NCBI Taxonomy" id="1455569"/>
    <lineage>
        <taxon>Bacteria</taxon>
        <taxon>Pseudomonadati</taxon>
        <taxon>Bacteroidota</taxon>
        <taxon>Flavobacteriia</taxon>
        <taxon>Flavobacteriales</taxon>
        <taxon>Flavobacteriaceae</taxon>
        <taxon>Flavobacterium</taxon>
    </lineage>
</organism>
<proteinExistence type="predicted"/>
<feature type="domain" description="IraD/Gp25-like" evidence="1">
    <location>
        <begin position="28"/>
        <end position="118"/>
    </location>
</feature>
<comment type="caution">
    <text evidence="2">The sequence shown here is derived from an EMBL/GenBank/DDBJ whole genome shotgun (WGS) entry which is preliminary data.</text>
</comment>
<dbReference type="SUPFAM" id="SSF160719">
    <property type="entry name" value="gpW/gp25-like"/>
    <property type="match status" value="1"/>
</dbReference>
<protein>
    <submittedName>
        <fullName evidence="2">GPW/gp25 family protein</fullName>
    </submittedName>
</protein>
<dbReference type="InterPro" id="IPR007048">
    <property type="entry name" value="IraD/Gp25-like"/>
</dbReference>
<evidence type="ECO:0000259" key="1">
    <source>
        <dbReference type="Pfam" id="PF04965"/>
    </source>
</evidence>
<sequence length="135" mass="15500">MELKSFLGTGWKFPPSFSKETKNVILVSDETDIAESLHILLSTDPGERLMRPEYGCNLRKFMFERQDTSFVTGLNNTISKAILNFEARVDFIDAKVVTRNELDGVLHIEVNYKIIITNTRHNIVFPFYLLEGTNL</sequence>
<name>A0ABV6BVV4_9FLAO</name>
<dbReference type="RefSeq" id="WP_379687212.1">
    <property type="nucleotide sequence ID" value="NZ_JBHLYW010000022.1"/>
</dbReference>
<dbReference type="Pfam" id="PF04965">
    <property type="entry name" value="GPW_gp25"/>
    <property type="match status" value="1"/>
</dbReference>